<keyword evidence="2" id="KW-1185">Reference proteome</keyword>
<organism evidence="1 2">
    <name type="scientific">Gossypium stocksii</name>
    <dbReference type="NCBI Taxonomy" id="47602"/>
    <lineage>
        <taxon>Eukaryota</taxon>
        <taxon>Viridiplantae</taxon>
        <taxon>Streptophyta</taxon>
        <taxon>Embryophyta</taxon>
        <taxon>Tracheophyta</taxon>
        <taxon>Spermatophyta</taxon>
        <taxon>Magnoliopsida</taxon>
        <taxon>eudicotyledons</taxon>
        <taxon>Gunneridae</taxon>
        <taxon>Pentapetalae</taxon>
        <taxon>rosids</taxon>
        <taxon>malvids</taxon>
        <taxon>Malvales</taxon>
        <taxon>Malvaceae</taxon>
        <taxon>Malvoideae</taxon>
        <taxon>Gossypium</taxon>
    </lineage>
</organism>
<reference evidence="1 2" key="1">
    <citation type="journal article" date="2021" name="Plant Biotechnol. J.">
        <title>Multi-omics assisted identification of the key and species-specific regulatory components of drought-tolerant mechanisms in Gossypium stocksii.</title>
        <authorList>
            <person name="Yu D."/>
            <person name="Ke L."/>
            <person name="Zhang D."/>
            <person name="Wu Y."/>
            <person name="Sun Y."/>
            <person name="Mei J."/>
            <person name="Sun J."/>
            <person name="Sun Y."/>
        </authorList>
    </citation>
    <scope>NUCLEOTIDE SEQUENCE [LARGE SCALE GENOMIC DNA]</scope>
    <source>
        <strain evidence="2">cv. E1</strain>
        <tissue evidence="1">Leaf</tissue>
    </source>
</reference>
<name>A0A9D3UIU3_9ROSI</name>
<proteinExistence type="predicted"/>
<dbReference type="OrthoDB" id="1435920at2759"/>
<gene>
    <name evidence="1" type="ORF">J1N35_036975</name>
</gene>
<accession>A0A9D3UIU3</accession>
<dbReference type="Proteomes" id="UP000828251">
    <property type="component" value="Unassembled WGS sequence"/>
</dbReference>
<dbReference type="AlphaFoldDB" id="A0A9D3UIU3"/>
<evidence type="ECO:0000313" key="2">
    <source>
        <dbReference type="Proteomes" id="UP000828251"/>
    </source>
</evidence>
<sequence length="108" mass="12337">MSCNLLSFQKEKSEQLWVQVLGSKYKWKGKAPIVLQVGNASQLWKGICRIWSKVQENVVWNVGKGLDSDFWRDARVKEWGPLIDVCTQPEIVPIEHVPVMEMVLPSGD</sequence>
<protein>
    <submittedName>
        <fullName evidence="1">Uncharacterized protein</fullName>
    </submittedName>
</protein>
<evidence type="ECO:0000313" key="1">
    <source>
        <dbReference type="EMBL" id="KAH1046191.1"/>
    </source>
</evidence>
<comment type="caution">
    <text evidence="1">The sequence shown here is derived from an EMBL/GenBank/DDBJ whole genome shotgun (WGS) entry which is preliminary data.</text>
</comment>
<dbReference type="EMBL" id="JAIQCV010000011">
    <property type="protein sequence ID" value="KAH1046191.1"/>
    <property type="molecule type" value="Genomic_DNA"/>
</dbReference>